<organism evidence="9 10">
    <name type="scientific">Stichopus japonicus</name>
    <name type="common">Sea cucumber</name>
    <dbReference type="NCBI Taxonomy" id="307972"/>
    <lineage>
        <taxon>Eukaryota</taxon>
        <taxon>Metazoa</taxon>
        <taxon>Echinodermata</taxon>
        <taxon>Eleutherozoa</taxon>
        <taxon>Echinozoa</taxon>
        <taxon>Holothuroidea</taxon>
        <taxon>Aspidochirotacea</taxon>
        <taxon>Aspidochirotida</taxon>
        <taxon>Stichopodidae</taxon>
        <taxon>Apostichopus</taxon>
    </lineage>
</organism>
<dbReference type="PANTHER" id="PTHR21540:SF3">
    <property type="entry name" value="E3 UBIQUITIN-PROTEIN LIGASE ZSWIM2"/>
    <property type="match status" value="1"/>
</dbReference>
<feature type="domain" description="RING-type" evidence="6">
    <location>
        <begin position="150"/>
        <end position="201"/>
    </location>
</feature>
<dbReference type="Pfam" id="PF04434">
    <property type="entry name" value="SWIM"/>
    <property type="match status" value="1"/>
</dbReference>
<dbReference type="GO" id="GO:0061630">
    <property type="term" value="F:ubiquitin protein ligase activity"/>
    <property type="evidence" value="ECO:0007669"/>
    <property type="project" value="InterPro"/>
</dbReference>
<feature type="region of interest" description="Disordered" evidence="5">
    <location>
        <begin position="273"/>
        <end position="295"/>
    </location>
</feature>
<keyword evidence="1" id="KW-0479">Metal-binding</keyword>
<evidence type="ECO:0000259" key="8">
    <source>
        <dbReference type="PROSITE" id="PS50966"/>
    </source>
</evidence>
<dbReference type="InterPro" id="IPR043145">
    <property type="entry name" value="Znf_ZZ_sf"/>
</dbReference>
<feature type="region of interest" description="Disordered" evidence="5">
    <location>
        <begin position="366"/>
        <end position="430"/>
    </location>
</feature>
<keyword evidence="10" id="KW-1185">Reference proteome</keyword>
<feature type="compositionally biased region" description="Polar residues" evidence="5">
    <location>
        <begin position="446"/>
        <end position="455"/>
    </location>
</feature>
<keyword evidence="2 4" id="KW-0863">Zinc-finger</keyword>
<keyword evidence="3" id="KW-0862">Zinc</keyword>
<dbReference type="CDD" id="cd16494">
    <property type="entry name" value="RING-CH-C4HC3_ZSWM2"/>
    <property type="match status" value="1"/>
</dbReference>
<evidence type="ECO:0000256" key="2">
    <source>
        <dbReference type="ARBA" id="ARBA00022771"/>
    </source>
</evidence>
<dbReference type="InterPro" id="IPR001841">
    <property type="entry name" value="Znf_RING"/>
</dbReference>
<evidence type="ECO:0000256" key="1">
    <source>
        <dbReference type="ARBA" id="ARBA00022723"/>
    </source>
</evidence>
<dbReference type="PANTHER" id="PTHR21540">
    <property type="entry name" value="RING FINGER AND SWIM DOMAIN-CONTAINING PROTEIN 2"/>
    <property type="match status" value="1"/>
</dbReference>
<dbReference type="Proteomes" id="UP000230750">
    <property type="component" value="Unassembled WGS sequence"/>
</dbReference>
<dbReference type="Gene3D" id="3.30.60.90">
    <property type="match status" value="1"/>
</dbReference>
<sequence>MSRSVPFRRTVSDAVSWRQDQAQNATIYILREIGPTGFLLKEEGEVKKFKVYLGDPHTCTCQVYKKEKDLCKHICWVLLKKFRIPREDSESFQLGLVEREINALLRGRTQPDSRQKRNVAKAKIESGSANAVSNGKEVLPQREITQEDVCPICQDEFLATREPVTYCRFGCAKSIHIKCMKVWAEHQQSTGETTIKCPLCREDFGEIEFLQKEYRNSSLQKTQAERGVIHRGVVCFQCNQSPIAGRCYRCVECRDKFLCQECFSSNSHSQHEFQFRQKPNQRWRPAQRSSGGALPEAVLTDMQNRELQDEDYELLLQLDSNDANRTSTIPEEFHKDCIDRWLIHEHPTCPVDGTVVWNPLTANLASQERRKSKTNRPGINNHDEQPQNNQLDLSGLGVTGVSARTHDATPGRRRTGVIPGTDQGGSGGRVDGLSAEFQLMGLGFGSQQKASSSENGSKDGQLRQGKLRVTPSQRTGLFSASQVNSIPSNPSFPNGHFLIDSSTLAASQENTLAEDEIGAVAYANYGRENVLPMSQEPVSYIQMYG</sequence>
<dbReference type="EMBL" id="MRZV01000318">
    <property type="protein sequence ID" value="PIK52664.1"/>
    <property type="molecule type" value="Genomic_DNA"/>
</dbReference>
<evidence type="ECO:0000256" key="5">
    <source>
        <dbReference type="SAM" id="MobiDB-lite"/>
    </source>
</evidence>
<gene>
    <name evidence="9" type="ORF">BSL78_10431</name>
</gene>
<evidence type="ECO:0000256" key="4">
    <source>
        <dbReference type="PROSITE-ProRule" id="PRU00228"/>
    </source>
</evidence>
<evidence type="ECO:0000313" key="9">
    <source>
        <dbReference type="EMBL" id="PIK52664.1"/>
    </source>
</evidence>
<proteinExistence type="predicted"/>
<dbReference type="GO" id="GO:0008270">
    <property type="term" value="F:zinc ion binding"/>
    <property type="evidence" value="ECO:0007669"/>
    <property type="project" value="UniProtKB-KW"/>
</dbReference>
<evidence type="ECO:0000313" key="10">
    <source>
        <dbReference type="Proteomes" id="UP000230750"/>
    </source>
</evidence>
<dbReference type="AlphaFoldDB" id="A0A2G8KXC4"/>
<feature type="region of interest" description="Disordered" evidence="5">
    <location>
        <begin position="446"/>
        <end position="474"/>
    </location>
</feature>
<dbReference type="InterPro" id="IPR007527">
    <property type="entry name" value="Znf_SWIM"/>
</dbReference>
<feature type="domain" description="SWIM-type" evidence="8">
    <location>
        <begin position="49"/>
        <end position="82"/>
    </location>
</feature>
<dbReference type="InterPro" id="IPR039903">
    <property type="entry name" value="Zswim2"/>
</dbReference>
<dbReference type="Gene3D" id="3.30.40.10">
    <property type="entry name" value="Zinc/RING finger domain, C3HC4 (zinc finger)"/>
    <property type="match status" value="1"/>
</dbReference>
<name>A0A2G8KXC4_STIJA</name>
<dbReference type="PROSITE" id="PS50966">
    <property type="entry name" value="ZF_SWIM"/>
    <property type="match status" value="1"/>
</dbReference>
<dbReference type="InterPro" id="IPR013083">
    <property type="entry name" value="Znf_RING/FYVE/PHD"/>
</dbReference>
<dbReference type="PROSITE" id="PS50135">
    <property type="entry name" value="ZF_ZZ_2"/>
    <property type="match status" value="1"/>
</dbReference>
<comment type="caution">
    <text evidence="9">The sequence shown here is derived from an EMBL/GenBank/DDBJ whole genome shotgun (WGS) entry which is preliminary data.</text>
</comment>
<evidence type="ECO:0000256" key="3">
    <source>
        <dbReference type="ARBA" id="ARBA00022833"/>
    </source>
</evidence>
<dbReference type="SMART" id="SM00291">
    <property type="entry name" value="ZnF_ZZ"/>
    <property type="match status" value="1"/>
</dbReference>
<accession>A0A2G8KXC4</accession>
<evidence type="ECO:0000259" key="6">
    <source>
        <dbReference type="PROSITE" id="PS50089"/>
    </source>
</evidence>
<feature type="domain" description="ZZ-type" evidence="7">
    <location>
        <begin position="230"/>
        <end position="281"/>
    </location>
</feature>
<dbReference type="InterPro" id="IPR000433">
    <property type="entry name" value="Znf_ZZ"/>
</dbReference>
<dbReference type="SUPFAM" id="SSF57850">
    <property type="entry name" value="RING/U-box"/>
    <property type="match status" value="3"/>
</dbReference>
<evidence type="ECO:0000259" key="7">
    <source>
        <dbReference type="PROSITE" id="PS50135"/>
    </source>
</evidence>
<dbReference type="OrthoDB" id="8062037at2759"/>
<dbReference type="STRING" id="307972.A0A2G8KXC4"/>
<dbReference type="PROSITE" id="PS50089">
    <property type="entry name" value="ZF_RING_2"/>
    <property type="match status" value="1"/>
</dbReference>
<protein>
    <submittedName>
        <fullName evidence="9">Putative E3 ubiquitin-protein ligase Zswim2-like</fullName>
    </submittedName>
</protein>
<reference evidence="9 10" key="1">
    <citation type="journal article" date="2017" name="PLoS Biol.">
        <title>The sea cucumber genome provides insights into morphological evolution and visceral regeneration.</title>
        <authorList>
            <person name="Zhang X."/>
            <person name="Sun L."/>
            <person name="Yuan J."/>
            <person name="Sun Y."/>
            <person name="Gao Y."/>
            <person name="Zhang L."/>
            <person name="Li S."/>
            <person name="Dai H."/>
            <person name="Hamel J.F."/>
            <person name="Liu C."/>
            <person name="Yu Y."/>
            <person name="Liu S."/>
            <person name="Lin W."/>
            <person name="Guo K."/>
            <person name="Jin S."/>
            <person name="Xu P."/>
            <person name="Storey K.B."/>
            <person name="Huan P."/>
            <person name="Zhang T."/>
            <person name="Zhou Y."/>
            <person name="Zhang J."/>
            <person name="Lin C."/>
            <person name="Li X."/>
            <person name="Xing L."/>
            <person name="Huo D."/>
            <person name="Sun M."/>
            <person name="Wang L."/>
            <person name="Mercier A."/>
            <person name="Li F."/>
            <person name="Yang H."/>
            <person name="Xiang J."/>
        </authorList>
    </citation>
    <scope>NUCLEOTIDE SEQUENCE [LARGE SCALE GENOMIC DNA]</scope>
    <source>
        <strain evidence="9">Shaxun</strain>
        <tissue evidence="9">Muscle</tissue>
    </source>
</reference>
<dbReference type="Pfam" id="PF00569">
    <property type="entry name" value="ZZ"/>
    <property type="match status" value="1"/>
</dbReference>